<reference evidence="2" key="1">
    <citation type="submission" date="2018-11" db="EMBL/GenBank/DDBJ databases">
        <title>Proposal to divide the Flavobacteriaceae and reorganize its genera based on Amino Acid Identity values calculated from whole genome sequences.</title>
        <authorList>
            <person name="Nicholson A.C."/>
            <person name="Gulvik C.A."/>
            <person name="Whitney A.M."/>
            <person name="Humrighouse B.W."/>
            <person name="Bell M."/>
            <person name="Holmes B."/>
            <person name="Steigerwalt A.G."/>
            <person name="Villarma A."/>
            <person name="Sheth M."/>
            <person name="Batra D."/>
            <person name="Pryor J."/>
            <person name="Bernardet J.-F."/>
            <person name="Hugo C."/>
            <person name="Kampfer P."/>
            <person name="Newman J."/>
            <person name="McQuiston J.R."/>
        </authorList>
    </citation>
    <scope>NUCLEOTIDE SEQUENCE [LARGE SCALE GENOMIC DNA]</scope>
    <source>
        <strain evidence="2">G0229</strain>
    </source>
</reference>
<evidence type="ECO:0000313" key="2">
    <source>
        <dbReference type="Proteomes" id="UP000271193"/>
    </source>
</evidence>
<dbReference type="OrthoDB" id="1522997at2"/>
<keyword evidence="2" id="KW-1185">Reference proteome</keyword>
<protein>
    <submittedName>
        <fullName evidence="1">Uncharacterized protein</fullName>
    </submittedName>
</protein>
<proteinExistence type="predicted"/>
<dbReference type="Proteomes" id="UP000271193">
    <property type="component" value="Chromosome"/>
</dbReference>
<dbReference type="Gene3D" id="3.40.50.720">
    <property type="entry name" value="NAD(P)-binding Rossmann-like Domain"/>
    <property type="match status" value="1"/>
</dbReference>
<name>A0A3G6THU1_9FLAO</name>
<dbReference type="GeneID" id="99066516"/>
<dbReference type="AlphaFoldDB" id="A0A3G6THU1"/>
<organism evidence="1 2">
    <name type="scientific">Chryseobacterium bernardetii</name>
    <dbReference type="NCBI Taxonomy" id="1241978"/>
    <lineage>
        <taxon>Bacteria</taxon>
        <taxon>Pseudomonadati</taxon>
        <taxon>Bacteroidota</taxon>
        <taxon>Flavobacteriia</taxon>
        <taxon>Flavobacteriales</taxon>
        <taxon>Weeksellaceae</taxon>
        <taxon>Chryseobacterium group</taxon>
        <taxon>Chryseobacterium</taxon>
    </lineage>
</organism>
<gene>
    <name evidence="1" type="ORF">EG339_17045</name>
</gene>
<accession>A0A3G6THU1</accession>
<sequence length="123" mass="14141">MKVIVYHINQIDKQFLALANHKRHKLTIISVPLDETTVYFAQAKDVVIITGDDCSVSSAILKKLISLGVRYMIAWLKDSFTGDLPEIKDDRLEWISVRNADPSDAYEVIDIINRWQKNDDDHN</sequence>
<dbReference type="KEGG" id="cben:EG339_17045"/>
<dbReference type="RefSeq" id="WP_123871116.1">
    <property type="nucleotide sequence ID" value="NZ_CP033931.1"/>
</dbReference>
<evidence type="ECO:0000313" key="1">
    <source>
        <dbReference type="EMBL" id="AZB26176.1"/>
    </source>
</evidence>
<dbReference type="EMBL" id="CP033932">
    <property type="protein sequence ID" value="AZB26176.1"/>
    <property type="molecule type" value="Genomic_DNA"/>
</dbReference>